<feature type="transmembrane region" description="Helical" evidence="6">
    <location>
        <begin position="16"/>
        <end position="40"/>
    </location>
</feature>
<gene>
    <name evidence="7" type="ORF">IPA_01010</name>
</gene>
<dbReference type="EMBL" id="CP006868">
    <property type="protein sequence ID" value="UXD21185.1"/>
    <property type="molecule type" value="Genomic_DNA"/>
</dbReference>
<feature type="transmembrane region" description="Helical" evidence="6">
    <location>
        <begin position="323"/>
        <end position="341"/>
    </location>
</feature>
<feature type="transmembrane region" description="Helical" evidence="6">
    <location>
        <begin position="409"/>
        <end position="427"/>
    </location>
</feature>
<keyword evidence="2" id="KW-1003">Cell membrane</keyword>
<proteinExistence type="predicted"/>
<dbReference type="KEGG" id="ipc:IPA_01010"/>
<feature type="transmembrane region" description="Helical" evidence="6">
    <location>
        <begin position="347"/>
        <end position="367"/>
    </location>
</feature>
<dbReference type="Pfam" id="PF13520">
    <property type="entry name" value="AA_permease_2"/>
    <property type="match status" value="1"/>
</dbReference>
<dbReference type="PIRSF" id="PIRSF006060">
    <property type="entry name" value="AA_transporter"/>
    <property type="match status" value="1"/>
</dbReference>
<feature type="transmembrane region" description="Helical" evidence="6">
    <location>
        <begin position="192"/>
        <end position="214"/>
    </location>
</feature>
<evidence type="ECO:0000256" key="1">
    <source>
        <dbReference type="ARBA" id="ARBA00004651"/>
    </source>
</evidence>
<feature type="transmembrane region" description="Helical" evidence="6">
    <location>
        <begin position="280"/>
        <end position="303"/>
    </location>
</feature>
<evidence type="ECO:0000256" key="4">
    <source>
        <dbReference type="ARBA" id="ARBA00022989"/>
    </source>
</evidence>
<feature type="transmembrane region" description="Helical" evidence="6">
    <location>
        <begin position="226"/>
        <end position="249"/>
    </location>
</feature>
<comment type="subcellular location">
    <subcellularLocation>
        <location evidence="1">Cell membrane</location>
        <topology evidence="1">Multi-pass membrane protein</topology>
    </subcellularLocation>
</comment>
<dbReference type="InterPro" id="IPR050367">
    <property type="entry name" value="APC_superfamily"/>
</dbReference>
<feature type="transmembrane region" description="Helical" evidence="6">
    <location>
        <begin position="379"/>
        <end position="403"/>
    </location>
</feature>
<reference evidence="7" key="1">
    <citation type="submission" date="2013-11" db="EMBL/GenBank/DDBJ databases">
        <title>Comparative genomics of Ignicoccus.</title>
        <authorList>
            <person name="Podar M."/>
        </authorList>
    </citation>
    <scope>NUCLEOTIDE SEQUENCE</scope>
    <source>
        <strain evidence="7">DSM 13166</strain>
    </source>
</reference>
<feature type="transmembrane region" description="Helical" evidence="6">
    <location>
        <begin position="162"/>
        <end position="180"/>
    </location>
</feature>
<feature type="transmembrane region" description="Helical" evidence="6">
    <location>
        <begin position="86"/>
        <end position="110"/>
    </location>
</feature>
<dbReference type="PANTHER" id="PTHR42770:SF11">
    <property type="entry name" value="INNER MEMBRANE TRANSPORT PROTEIN YBAT"/>
    <property type="match status" value="1"/>
</dbReference>
<dbReference type="GO" id="GO:0005886">
    <property type="term" value="C:plasma membrane"/>
    <property type="evidence" value="ECO:0007669"/>
    <property type="project" value="UniProtKB-SubCell"/>
</dbReference>
<feature type="transmembrane region" description="Helical" evidence="6">
    <location>
        <begin position="130"/>
        <end position="150"/>
    </location>
</feature>
<feature type="transmembrane region" description="Helical" evidence="6">
    <location>
        <begin position="46"/>
        <end position="65"/>
    </location>
</feature>
<evidence type="ECO:0000256" key="6">
    <source>
        <dbReference type="SAM" id="Phobius"/>
    </source>
</evidence>
<name>A0A977KAP2_9CREN</name>
<protein>
    <submittedName>
        <fullName evidence="7">Amino acid transporter</fullName>
    </submittedName>
</protein>
<keyword evidence="4 6" id="KW-1133">Transmembrane helix</keyword>
<dbReference type="GO" id="GO:0022857">
    <property type="term" value="F:transmembrane transporter activity"/>
    <property type="evidence" value="ECO:0007669"/>
    <property type="project" value="InterPro"/>
</dbReference>
<sequence length="446" mass="49170">MSEVHKGTHKLGLKELVAIGVGGMIGGGIFSVLGLLIQYAGPAAPFAFSIGAITAFLTAYSYAKFSYYHPCMGGTIEYIAMGIKNLFVLDYINSLLWVGYVVMVSLYAYAFGSYGAAMLGFAEGTFWYAIVRHALTTIVLIVFMVINLLGSHIMGKVEDVLVYIKVAILVMFALIGMTRSNPQMLFTEKWPPWYMILLGGMIIFSAYEGFGIISNAGLDAKSKRDIYWAFFLSVAIVAAIYISIAYVSVTTLKPQQIVKYEDYALGIIAEPILGKLGFTIIGIAALLSTASAINATIFGAARIAHFIPKTNKIVGKEALEVELLKYEITISTLISMILANFYNLSNISLMGSMGFLLVYLAVNYSAYKLADKIKAKRPIIVLAIFFTLFPALILASTSLYVAFWSQLKALSTLLLPPLIITIALRPARKIIWRKYYMQLFEEFYSK</sequence>
<keyword evidence="3 6" id="KW-0812">Transmembrane</keyword>
<dbReference type="Proteomes" id="UP001063698">
    <property type="component" value="Chromosome"/>
</dbReference>
<keyword evidence="8" id="KW-1185">Reference proteome</keyword>
<evidence type="ECO:0000256" key="5">
    <source>
        <dbReference type="ARBA" id="ARBA00023136"/>
    </source>
</evidence>
<evidence type="ECO:0000313" key="7">
    <source>
        <dbReference type="EMBL" id="UXD21185.1"/>
    </source>
</evidence>
<evidence type="ECO:0000256" key="2">
    <source>
        <dbReference type="ARBA" id="ARBA00022475"/>
    </source>
</evidence>
<dbReference type="InterPro" id="IPR002293">
    <property type="entry name" value="AA/rel_permease1"/>
</dbReference>
<accession>A0A977KAP2</accession>
<dbReference type="Gene3D" id="1.20.1740.10">
    <property type="entry name" value="Amino acid/polyamine transporter I"/>
    <property type="match status" value="1"/>
</dbReference>
<evidence type="ECO:0000313" key="8">
    <source>
        <dbReference type="Proteomes" id="UP001063698"/>
    </source>
</evidence>
<dbReference type="PANTHER" id="PTHR42770">
    <property type="entry name" value="AMINO ACID TRANSPORTER-RELATED"/>
    <property type="match status" value="1"/>
</dbReference>
<keyword evidence="5 6" id="KW-0472">Membrane</keyword>
<dbReference type="AlphaFoldDB" id="A0A977KAP2"/>
<organism evidence="7 8">
    <name type="scientific">Ignicoccus pacificus DSM 13166</name>
    <dbReference type="NCBI Taxonomy" id="940294"/>
    <lineage>
        <taxon>Archaea</taxon>
        <taxon>Thermoproteota</taxon>
        <taxon>Thermoprotei</taxon>
        <taxon>Desulfurococcales</taxon>
        <taxon>Desulfurococcaceae</taxon>
        <taxon>Ignicoccus</taxon>
    </lineage>
</organism>
<evidence type="ECO:0000256" key="3">
    <source>
        <dbReference type="ARBA" id="ARBA00022692"/>
    </source>
</evidence>